<dbReference type="SUPFAM" id="SSF57567">
    <property type="entry name" value="Serine protease inhibitors"/>
    <property type="match status" value="1"/>
</dbReference>
<dbReference type="AlphaFoldDB" id="A0A7E4VAJ3"/>
<dbReference type="Proteomes" id="UP000492821">
    <property type="component" value="Unassembled WGS sequence"/>
</dbReference>
<dbReference type="InterPro" id="IPR036084">
    <property type="entry name" value="Ser_inhib-like_sf"/>
</dbReference>
<name>A0A7E4VAJ3_PANRE</name>
<keyword evidence="1" id="KW-0722">Serine protease inhibitor</keyword>
<reference evidence="5" key="2">
    <citation type="submission" date="2020-10" db="UniProtKB">
        <authorList>
            <consortium name="WormBaseParasite"/>
        </authorList>
    </citation>
    <scope>IDENTIFICATION</scope>
</reference>
<proteinExistence type="predicted"/>
<evidence type="ECO:0000256" key="2">
    <source>
        <dbReference type="SAM" id="SignalP"/>
    </source>
</evidence>
<keyword evidence="1" id="KW-0646">Protease inhibitor</keyword>
<keyword evidence="4" id="KW-1185">Reference proteome</keyword>
<dbReference type="GO" id="GO:0004867">
    <property type="term" value="F:serine-type endopeptidase inhibitor activity"/>
    <property type="evidence" value="ECO:0007669"/>
    <property type="project" value="UniProtKB-KW"/>
</dbReference>
<feature type="chain" id="PRO_5028968610" evidence="2">
    <location>
        <begin position="21"/>
        <end position="83"/>
    </location>
</feature>
<evidence type="ECO:0000313" key="5">
    <source>
        <dbReference type="WBParaSite" id="Pan_g1800.t1"/>
    </source>
</evidence>
<dbReference type="CDD" id="cd19941">
    <property type="entry name" value="TIL"/>
    <property type="match status" value="1"/>
</dbReference>
<sequence length="83" mass="8688">MNAKTISILVIFALIASTTAVSPGDSQADCGTNEVFHTCGHCEGTCLGPNPGCTKYCRPPGCYCPKSFARAENDDCVPRAECA</sequence>
<dbReference type="Pfam" id="PF01826">
    <property type="entry name" value="TIL"/>
    <property type="match status" value="1"/>
</dbReference>
<dbReference type="Gene3D" id="2.10.25.10">
    <property type="entry name" value="Laminin"/>
    <property type="match status" value="1"/>
</dbReference>
<keyword evidence="2" id="KW-0732">Signal</keyword>
<dbReference type="InterPro" id="IPR002919">
    <property type="entry name" value="TIL_dom"/>
</dbReference>
<protein>
    <submittedName>
        <fullName evidence="5">TIL domain-containing protein</fullName>
    </submittedName>
</protein>
<evidence type="ECO:0000259" key="3">
    <source>
        <dbReference type="Pfam" id="PF01826"/>
    </source>
</evidence>
<feature type="domain" description="TIL" evidence="3">
    <location>
        <begin position="30"/>
        <end position="82"/>
    </location>
</feature>
<feature type="signal peptide" evidence="2">
    <location>
        <begin position="1"/>
        <end position="20"/>
    </location>
</feature>
<evidence type="ECO:0000313" key="4">
    <source>
        <dbReference type="Proteomes" id="UP000492821"/>
    </source>
</evidence>
<reference evidence="4" key="1">
    <citation type="journal article" date="2013" name="Genetics">
        <title>The draft genome and transcriptome of Panagrellus redivivus are shaped by the harsh demands of a free-living lifestyle.</title>
        <authorList>
            <person name="Srinivasan J."/>
            <person name="Dillman A.R."/>
            <person name="Macchietto M.G."/>
            <person name="Heikkinen L."/>
            <person name="Lakso M."/>
            <person name="Fracchia K.M."/>
            <person name="Antoshechkin I."/>
            <person name="Mortazavi A."/>
            <person name="Wong G."/>
            <person name="Sternberg P.W."/>
        </authorList>
    </citation>
    <scope>NUCLEOTIDE SEQUENCE [LARGE SCALE GENOMIC DNA]</scope>
    <source>
        <strain evidence="4">MT8872</strain>
    </source>
</reference>
<evidence type="ECO:0000256" key="1">
    <source>
        <dbReference type="ARBA" id="ARBA00022900"/>
    </source>
</evidence>
<accession>A0A7E4VAJ3</accession>
<dbReference type="WBParaSite" id="Pan_g1800.t1">
    <property type="protein sequence ID" value="Pan_g1800.t1"/>
    <property type="gene ID" value="Pan_g1800"/>
</dbReference>
<organism evidence="4 5">
    <name type="scientific">Panagrellus redivivus</name>
    <name type="common">Microworm</name>
    <dbReference type="NCBI Taxonomy" id="6233"/>
    <lineage>
        <taxon>Eukaryota</taxon>
        <taxon>Metazoa</taxon>
        <taxon>Ecdysozoa</taxon>
        <taxon>Nematoda</taxon>
        <taxon>Chromadorea</taxon>
        <taxon>Rhabditida</taxon>
        <taxon>Tylenchina</taxon>
        <taxon>Panagrolaimomorpha</taxon>
        <taxon>Panagrolaimoidea</taxon>
        <taxon>Panagrolaimidae</taxon>
        <taxon>Panagrellus</taxon>
    </lineage>
</organism>